<reference evidence="1" key="1">
    <citation type="submission" date="2023-03" db="EMBL/GenBank/DDBJ databases">
        <title>Massive genome expansion in bonnet fungi (Mycena s.s.) driven by repeated elements and novel gene families across ecological guilds.</title>
        <authorList>
            <consortium name="Lawrence Berkeley National Laboratory"/>
            <person name="Harder C.B."/>
            <person name="Miyauchi S."/>
            <person name="Viragh M."/>
            <person name="Kuo A."/>
            <person name="Thoen E."/>
            <person name="Andreopoulos B."/>
            <person name="Lu D."/>
            <person name="Skrede I."/>
            <person name="Drula E."/>
            <person name="Henrissat B."/>
            <person name="Morin E."/>
            <person name="Kohler A."/>
            <person name="Barry K."/>
            <person name="LaButti K."/>
            <person name="Morin E."/>
            <person name="Salamov A."/>
            <person name="Lipzen A."/>
            <person name="Mereny Z."/>
            <person name="Hegedus B."/>
            <person name="Baldrian P."/>
            <person name="Stursova M."/>
            <person name="Weitz H."/>
            <person name="Taylor A."/>
            <person name="Grigoriev I.V."/>
            <person name="Nagy L.G."/>
            <person name="Martin F."/>
            <person name="Kauserud H."/>
        </authorList>
    </citation>
    <scope>NUCLEOTIDE SEQUENCE</scope>
    <source>
        <strain evidence="1">CBHHK188m</strain>
    </source>
</reference>
<gene>
    <name evidence="1" type="ORF">DFH07DRAFT_1006888</name>
</gene>
<dbReference type="EMBL" id="JARJLG010000026">
    <property type="protein sequence ID" value="KAJ7769140.1"/>
    <property type="molecule type" value="Genomic_DNA"/>
</dbReference>
<dbReference type="Proteomes" id="UP001215280">
    <property type="component" value="Unassembled WGS sequence"/>
</dbReference>
<keyword evidence="2" id="KW-1185">Reference proteome</keyword>
<evidence type="ECO:0000313" key="2">
    <source>
        <dbReference type="Proteomes" id="UP001215280"/>
    </source>
</evidence>
<comment type="caution">
    <text evidence="1">The sequence shown here is derived from an EMBL/GenBank/DDBJ whole genome shotgun (WGS) entry which is preliminary data.</text>
</comment>
<protein>
    <submittedName>
        <fullName evidence="1">Uncharacterized protein</fullName>
    </submittedName>
</protein>
<dbReference type="AlphaFoldDB" id="A0AAD7JRU9"/>
<name>A0AAD7JRU9_9AGAR</name>
<sequence length="359" mass="40581">MRCCDGLPSHWSLRRWPPSQLTTENAIGEGPEREVLFVLLQRFFNQEASWFQRGEGNFLMLCPLFSISAAMPIPVQRLTDFKRLGAVCGLLMIFGWSPAPISPAIFQYIIHGGNLHSLHPTFVGEWFPELRSLILDFLPRFETHFATPLHSEVATLTAHLALAVTMLFKPTLGPTTFDHREIQSFITGFQLQCRNGFNLPYANLDALRAHTLDVTLTFTILVERFLHGAGIPCPLQFEPSRGAFHEIIDLSLINAPNFRARMFAWGSPFLDNSGNKIKVGPIDARDTTYATADSRELNAANGTVLFRTCFRTARYPVQYVLSLAQAQYSPQSEPANFQEAFDYWFLRQCLLGIGRYSIM</sequence>
<dbReference type="GO" id="GO:0004842">
    <property type="term" value="F:ubiquitin-protein transferase activity"/>
    <property type="evidence" value="ECO:0007669"/>
    <property type="project" value="InterPro"/>
</dbReference>
<dbReference type="SUPFAM" id="SSF56204">
    <property type="entry name" value="Hect, E3 ligase catalytic domain"/>
    <property type="match status" value="1"/>
</dbReference>
<dbReference type="InterPro" id="IPR035983">
    <property type="entry name" value="Hect_E3_ubiquitin_ligase"/>
</dbReference>
<evidence type="ECO:0000313" key="1">
    <source>
        <dbReference type="EMBL" id="KAJ7769140.1"/>
    </source>
</evidence>
<proteinExistence type="predicted"/>
<organism evidence="1 2">
    <name type="scientific">Mycena maculata</name>
    <dbReference type="NCBI Taxonomy" id="230809"/>
    <lineage>
        <taxon>Eukaryota</taxon>
        <taxon>Fungi</taxon>
        <taxon>Dikarya</taxon>
        <taxon>Basidiomycota</taxon>
        <taxon>Agaricomycotina</taxon>
        <taxon>Agaricomycetes</taxon>
        <taxon>Agaricomycetidae</taxon>
        <taxon>Agaricales</taxon>
        <taxon>Marasmiineae</taxon>
        <taxon>Mycenaceae</taxon>
        <taxon>Mycena</taxon>
    </lineage>
</organism>
<accession>A0AAD7JRU9</accession>